<name>A0AAD7BQT2_9AGAR</name>
<organism evidence="1 2">
    <name type="scientific">Roridomyces roridus</name>
    <dbReference type="NCBI Taxonomy" id="1738132"/>
    <lineage>
        <taxon>Eukaryota</taxon>
        <taxon>Fungi</taxon>
        <taxon>Dikarya</taxon>
        <taxon>Basidiomycota</taxon>
        <taxon>Agaricomycotina</taxon>
        <taxon>Agaricomycetes</taxon>
        <taxon>Agaricomycetidae</taxon>
        <taxon>Agaricales</taxon>
        <taxon>Marasmiineae</taxon>
        <taxon>Mycenaceae</taxon>
        <taxon>Roridomyces</taxon>
    </lineage>
</organism>
<reference evidence="1" key="1">
    <citation type="submission" date="2023-03" db="EMBL/GenBank/DDBJ databases">
        <title>Massive genome expansion in bonnet fungi (Mycena s.s.) driven by repeated elements and novel gene families across ecological guilds.</title>
        <authorList>
            <consortium name="Lawrence Berkeley National Laboratory"/>
            <person name="Harder C.B."/>
            <person name="Miyauchi S."/>
            <person name="Viragh M."/>
            <person name="Kuo A."/>
            <person name="Thoen E."/>
            <person name="Andreopoulos B."/>
            <person name="Lu D."/>
            <person name="Skrede I."/>
            <person name="Drula E."/>
            <person name="Henrissat B."/>
            <person name="Morin E."/>
            <person name="Kohler A."/>
            <person name="Barry K."/>
            <person name="LaButti K."/>
            <person name="Morin E."/>
            <person name="Salamov A."/>
            <person name="Lipzen A."/>
            <person name="Mereny Z."/>
            <person name="Hegedus B."/>
            <person name="Baldrian P."/>
            <person name="Stursova M."/>
            <person name="Weitz H."/>
            <person name="Taylor A."/>
            <person name="Grigoriev I.V."/>
            <person name="Nagy L.G."/>
            <person name="Martin F."/>
            <person name="Kauserud H."/>
        </authorList>
    </citation>
    <scope>NUCLEOTIDE SEQUENCE</scope>
    <source>
        <strain evidence="1">9284</strain>
    </source>
</reference>
<evidence type="ECO:0000313" key="1">
    <source>
        <dbReference type="EMBL" id="KAJ7627377.1"/>
    </source>
</evidence>
<sequence length="284" mass="30544">MPGEFAAQGQDTAGVNFTAATKYIGIKAVMLDQNLLMFRARFAIAHRCRQLDSSLNAIALLLPTLALPREDISILTGRNPVKSRSVPATFLIADLPPSSSVFDIDAVCQVSVPALRANPPKTKLLGRQGTKLATIPGAPADNLWCANHKASAREKRRNGSLILNGRRSTHDARLLDTDSALLSARLLDISVGSCHSADQILEPHVPMILPDAEHQEAILSSITANTLDLRPLNPLVIKKSEVQGRLSAEDSVFSRHWFEFVPGVAAILGSWGGSGPERTDTVPV</sequence>
<dbReference type="EMBL" id="JARKIF010000011">
    <property type="protein sequence ID" value="KAJ7627377.1"/>
    <property type="molecule type" value="Genomic_DNA"/>
</dbReference>
<evidence type="ECO:0000313" key="2">
    <source>
        <dbReference type="Proteomes" id="UP001221142"/>
    </source>
</evidence>
<proteinExistence type="predicted"/>
<dbReference type="Proteomes" id="UP001221142">
    <property type="component" value="Unassembled WGS sequence"/>
</dbReference>
<comment type="caution">
    <text evidence="1">The sequence shown here is derived from an EMBL/GenBank/DDBJ whole genome shotgun (WGS) entry which is preliminary data.</text>
</comment>
<gene>
    <name evidence="1" type="ORF">FB45DRAFT_868599</name>
</gene>
<keyword evidence="2" id="KW-1185">Reference proteome</keyword>
<accession>A0AAD7BQT2</accession>
<dbReference type="AlphaFoldDB" id="A0AAD7BQT2"/>
<protein>
    <submittedName>
        <fullName evidence="1">Uncharacterized protein</fullName>
    </submittedName>
</protein>